<accession>A0ABN3PFN2</accession>
<evidence type="ECO:0000256" key="1">
    <source>
        <dbReference type="SAM" id="Phobius"/>
    </source>
</evidence>
<proteinExistence type="predicted"/>
<keyword evidence="1" id="KW-1133">Transmembrane helix</keyword>
<evidence type="ECO:0000313" key="3">
    <source>
        <dbReference type="Proteomes" id="UP001500274"/>
    </source>
</evidence>
<organism evidence="2 3">
    <name type="scientific">Microbacterium binotii</name>
    <dbReference type="NCBI Taxonomy" id="462710"/>
    <lineage>
        <taxon>Bacteria</taxon>
        <taxon>Bacillati</taxon>
        <taxon>Actinomycetota</taxon>
        <taxon>Actinomycetes</taxon>
        <taxon>Micrococcales</taxon>
        <taxon>Microbacteriaceae</taxon>
        <taxon>Microbacterium</taxon>
    </lineage>
</organism>
<keyword evidence="1" id="KW-0472">Membrane</keyword>
<sequence length="45" mass="4788">MAREGQRNPEPGGSRWLIYIGVALLALGVGALVYASIISYLNAIL</sequence>
<dbReference type="Proteomes" id="UP001500274">
    <property type="component" value="Unassembled WGS sequence"/>
</dbReference>
<dbReference type="RefSeq" id="WP_243233206.1">
    <property type="nucleotide sequence ID" value="NZ_BAAARI010000012.1"/>
</dbReference>
<evidence type="ECO:0000313" key="2">
    <source>
        <dbReference type="EMBL" id="GAA2580615.1"/>
    </source>
</evidence>
<feature type="transmembrane region" description="Helical" evidence="1">
    <location>
        <begin position="16"/>
        <end position="41"/>
    </location>
</feature>
<name>A0ABN3PFN2_9MICO</name>
<gene>
    <name evidence="2" type="ORF">GCM10009862_19760</name>
</gene>
<comment type="caution">
    <text evidence="2">The sequence shown here is derived from an EMBL/GenBank/DDBJ whole genome shotgun (WGS) entry which is preliminary data.</text>
</comment>
<keyword evidence="1" id="KW-0812">Transmembrane</keyword>
<reference evidence="2 3" key="1">
    <citation type="journal article" date="2019" name="Int. J. Syst. Evol. Microbiol.">
        <title>The Global Catalogue of Microorganisms (GCM) 10K type strain sequencing project: providing services to taxonomists for standard genome sequencing and annotation.</title>
        <authorList>
            <consortium name="The Broad Institute Genomics Platform"/>
            <consortium name="The Broad Institute Genome Sequencing Center for Infectious Disease"/>
            <person name="Wu L."/>
            <person name="Ma J."/>
        </authorList>
    </citation>
    <scope>NUCLEOTIDE SEQUENCE [LARGE SCALE GENOMIC DNA]</scope>
    <source>
        <strain evidence="2 3">JCM 16365</strain>
    </source>
</reference>
<dbReference type="EMBL" id="BAAARI010000012">
    <property type="protein sequence ID" value="GAA2580615.1"/>
    <property type="molecule type" value="Genomic_DNA"/>
</dbReference>
<protein>
    <submittedName>
        <fullName evidence="2">Uncharacterized protein</fullName>
    </submittedName>
</protein>
<keyword evidence="3" id="KW-1185">Reference proteome</keyword>